<gene>
    <name evidence="2" type="ORF">GHYDROH2_26980</name>
</gene>
<reference evidence="2" key="1">
    <citation type="submission" date="2022-12" db="EMBL/GenBank/DDBJ databases">
        <title>Reference genome sequencing for broad-spectrum identification of bacterial and archaeal isolates by mass spectrometry.</title>
        <authorList>
            <person name="Sekiguchi Y."/>
            <person name="Tourlousse D.M."/>
        </authorList>
    </citation>
    <scope>NUCLEOTIDE SEQUENCE</scope>
    <source>
        <strain evidence="2">H2</strain>
    </source>
</reference>
<accession>A0A9W6G2K1</accession>
<dbReference type="AlphaFoldDB" id="A0A9W6G2K1"/>
<evidence type="ECO:0000313" key="3">
    <source>
        <dbReference type="Proteomes" id="UP001144352"/>
    </source>
</evidence>
<evidence type="ECO:0008006" key="4">
    <source>
        <dbReference type="Google" id="ProtNLM"/>
    </source>
</evidence>
<dbReference type="Gene3D" id="1.25.10.10">
    <property type="entry name" value="Leucine-rich Repeat Variant"/>
    <property type="match status" value="1"/>
</dbReference>
<feature type="transmembrane region" description="Helical" evidence="1">
    <location>
        <begin position="15"/>
        <end position="39"/>
    </location>
</feature>
<keyword evidence="1" id="KW-0472">Membrane</keyword>
<sequence length="369" mass="41841">MIDIFSWIFGPLTTYRAVLVTAILVLALLTIVLLVTLVVHKTYIELREARSARLRKKFETVFPAFLEGRNEHLSTPNDSLAIDALADVAIDQIAEVDHKTAKRIRAELRERGIVDDLLERLNNSRSWVKRYRALERLGFLKLVELRPIYLKLLETETDLRLVSKTLWAASYVAEEEDLPLITSFLSNSNFMSAKFNEYLFTNLIEEFRIKHGDDPTVSMLSGFLNNETVPVLLKRDIIESCGKMGYTPSVPLIVDAFHRYQDITEIRITTLRALGGLSADALAEIITSALSDPDWRVRVVASRNAGLCSESCVPHLEELMRDKNYHVRINAAKTLFTMGETGKAALRRALTRNDRFARDISNYVLGGSR</sequence>
<dbReference type="RefSeq" id="WP_214185190.1">
    <property type="nucleotide sequence ID" value="NZ_BSDS01000002.1"/>
</dbReference>
<evidence type="ECO:0000313" key="2">
    <source>
        <dbReference type="EMBL" id="GLI39197.1"/>
    </source>
</evidence>
<protein>
    <recommendedName>
        <fullName evidence="4">HEAT repeat domain-containing protein</fullName>
    </recommendedName>
</protein>
<dbReference type="SUPFAM" id="SSF48371">
    <property type="entry name" value="ARM repeat"/>
    <property type="match status" value="1"/>
</dbReference>
<dbReference type="InterPro" id="IPR016024">
    <property type="entry name" value="ARM-type_fold"/>
</dbReference>
<proteinExistence type="predicted"/>
<dbReference type="InterPro" id="IPR011989">
    <property type="entry name" value="ARM-like"/>
</dbReference>
<comment type="caution">
    <text evidence="2">The sequence shown here is derived from an EMBL/GenBank/DDBJ whole genome shotgun (WGS) entry which is preliminary data.</text>
</comment>
<keyword evidence="1" id="KW-0812">Transmembrane</keyword>
<keyword evidence="3" id="KW-1185">Reference proteome</keyword>
<name>A0A9W6G2K1_9BACT</name>
<keyword evidence="1" id="KW-1133">Transmembrane helix</keyword>
<dbReference type="Proteomes" id="UP001144352">
    <property type="component" value="Unassembled WGS sequence"/>
</dbReference>
<organism evidence="2 3">
    <name type="scientific">Geobacter hydrogenophilus</name>
    <dbReference type="NCBI Taxonomy" id="40983"/>
    <lineage>
        <taxon>Bacteria</taxon>
        <taxon>Pseudomonadati</taxon>
        <taxon>Thermodesulfobacteriota</taxon>
        <taxon>Desulfuromonadia</taxon>
        <taxon>Geobacterales</taxon>
        <taxon>Geobacteraceae</taxon>
        <taxon>Geobacter</taxon>
    </lineage>
</organism>
<dbReference type="Pfam" id="PF13646">
    <property type="entry name" value="HEAT_2"/>
    <property type="match status" value="1"/>
</dbReference>
<dbReference type="EMBL" id="BSDS01000002">
    <property type="protein sequence ID" value="GLI39197.1"/>
    <property type="molecule type" value="Genomic_DNA"/>
</dbReference>
<evidence type="ECO:0000256" key="1">
    <source>
        <dbReference type="SAM" id="Phobius"/>
    </source>
</evidence>